<name>A0A2G8S106_9APHY</name>
<organism evidence="2 3">
    <name type="scientific">Ganoderma sinense ZZ0214-1</name>
    <dbReference type="NCBI Taxonomy" id="1077348"/>
    <lineage>
        <taxon>Eukaryota</taxon>
        <taxon>Fungi</taxon>
        <taxon>Dikarya</taxon>
        <taxon>Basidiomycota</taxon>
        <taxon>Agaricomycotina</taxon>
        <taxon>Agaricomycetes</taxon>
        <taxon>Polyporales</taxon>
        <taxon>Polyporaceae</taxon>
        <taxon>Ganoderma</taxon>
    </lineage>
</organism>
<comment type="caution">
    <text evidence="2">The sequence shown here is derived from an EMBL/GenBank/DDBJ whole genome shotgun (WGS) entry which is preliminary data.</text>
</comment>
<dbReference type="AlphaFoldDB" id="A0A2G8S106"/>
<dbReference type="Pfam" id="PF01814">
    <property type="entry name" value="Hemerythrin"/>
    <property type="match status" value="1"/>
</dbReference>
<evidence type="ECO:0000313" key="2">
    <source>
        <dbReference type="EMBL" id="PIL27435.1"/>
    </source>
</evidence>
<feature type="domain" description="Hemerythrin-like" evidence="1">
    <location>
        <begin position="54"/>
        <end position="132"/>
    </location>
</feature>
<proteinExistence type="predicted"/>
<keyword evidence="3" id="KW-1185">Reference proteome</keyword>
<evidence type="ECO:0000313" key="3">
    <source>
        <dbReference type="Proteomes" id="UP000230002"/>
    </source>
</evidence>
<dbReference type="PANTHER" id="PTHR35585:SF1">
    <property type="entry name" value="HHE DOMAIN PROTEIN (AFU_ORTHOLOGUE AFUA_4G00730)"/>
    <property type="match status" value="1"/>
</dbReference>
<dbReference type="EMBL" id="AYKW01000034">
    <property type="protein sequence ID" value="PIL27435.1"/>
    <property type="molecule type" value="Genomic_DNA"/>
</dbReference>
<protein>
    <recommendedName>
        <fullName evidence="1">Hemerythrin-like domain-containing protein</fullName>
    </recommendedName>
</protein>
<gene>
    <name evidence="2" type="ORF">GSI_10583</name>
</gene>
<accession>A0A2G8S106</accession>
<dbReference type="Proteomes" id="UP000230002">
    <property type="component" value="Unassembled WGS sequence"/>
</dbReference>
<evidence type="ECO:0000259" key="1">
    <source>
        <dbReference type="Pfam" id="PF01814"/>
    </source>
</evidence>
<sequence length="141" mass="16001">MQSSLTSSVGDAIGVGLKPPAQGITLPALRTTALKPTQALLGLSLAYRRTMKTLTEVIKDDHEEMYEYHDQYERARRHGDVDAQARWIRQLTWEVARHAVGEEIVVYPLMEEHLGNKGRQLADHDREDHLVRTLHVAVLLK</sequence>
<dbReference type="PANTHER" id="PTHR35585">
    <property type="entry name" value="HHE DOMAIN PROTEIN (AFU_ORTHOLOGUE AFUA_4G00730)"/>
    <property type="match status" value="1"/>
</dbReference>
<dbReference type="InterPro" id="IPR012312">
    <property type="entry name" value="Hemerythrin-like"/>
</dbReference>
<dbReference type="OrthoDB" id="9983919at2759"/>
<reference evidence="2 3" key="1">
    <citation type="journal article" date="2015" name="Sci. Rep.">
        <title>Chromosome-level genome map provides insights into diverse defense mechanisms in the medicinal fungus Ganoderma sinense.</title>
        <authorList>
            <person name="Zhu Y."/>
            <person name="Xu J."/>
            <person name="Sun C."/>
            <person name="Zhou S."/>
            <person name="Xu H."/>
            <person name="Nelson D.R."/>
            <person name="Qian J."/>
            <person name="Song J."/>
            <person name="Luo H."/>
            <person name="Xiang L."/>
            <person name="Li Y."/>
            <person name="Xu Z."/>
            <person name="Ji A."/>
            <person name="Wang L."/>
            <person name="Lu S."/>
            <person name="Hayward A."/>
            <person name="Sun W."/>
            <person name="Li X."/>
            <person name="Schwartz D.C."/>
            <person name="Wang Y."/>
            <person name="Chen S."/>
        </authorList>
    </citation>
    <scope>NUCLEOTIDE SEQUENCE [LARGE SCALE GENOMIC DNA]</scope>
    <source>
        <strain evidence="2 3">ZZ0214-1</strain>
    </source>
</reference>
<dbReference type="STRING" id="1077348.A0A2G8S106"/>